<dbReference type="Proteomes" id="UP001386955">
    <property type="component" value="Unassembled WGS sequence"/>
</dbReference>
<proteinExistence type="predicted"/>
<dbReference type="AlphaFoldDB" id="A0AAN9XL39"/>
<sequence length="116" mass="13344">MEMQSENRTVSTFMGQNWEPVNKGTAKGKMTSLWDVVYEHNIAIWSSILLNSDEDELCKQSLLTLCKGQQALPNRLMVMSVILEDGIGELLKEKNKLTRKLKKAEEKERKDMDDLK</sequence>
<keyword evidence="1" id="KW-0175">Coiled coil</keyword>
<evidence type="ECO:0000256" key="1">
    <source>
        <dbReference type="SAM" id="Coils"/>
    </source>
</evidence>
<dbReference type="EMBL" id="JAYMYS010000004">
    <property type="protein sequence ID" value="KAK7396480.1"/>
    <property type="molecule type" value="Genomic_DNA"/>
</dbReference>
<feature type="coiled-coil region" evidence="1">
    <location>
        <begin position="87"/>
        <end position="114"/>
    </location>
</feature>
<comment type="caution">
    <text evidence="2">The sequence shown here is derived from an EMBL/GenBank/DDBJ whole genome shotgun (WGS) entry which is preliminary data.</text>
</comment>
<protein>
    <submittedName>
        <fullName evidence="2">Uncharacterized protein</fullName>
    </submittedName>
</protein>
<accession>A0AAN9XL39</accession>
<evidence type="ECO:0000313" key="2">
    <source>
        <dbReference type="EMBL" id="KAK7396480.1"/>
    </source>
</evidence>
<name>A0AAN9XL39_PSOTE</name>
<organism evidence="2 3">
    <name type="scientific">Psophocarpus tetragonolobus</name>
    <name type="common">Winged bean</name>
    <name type="synonym">Dolichos tetragonolobus</name>
    <dbReference type="NCBI Taxonomy" id="3891"/>
    <lineage>
        <taxon>Eukaryota</taxon>
        <taxon>Viridiplantae</taxon>
        <taxon>Streptophyta</taxon>
        <taxon>Embryophyta</taxon>
        <taxon>Tracheophyta</taxon>
        <taxon>Spermatophyta</taxon>
        <taxon>Magnoliopsida</taxon>
        <taxon>eudicotyledons</taxon>
        <taxon>Gunneridae</taxon>
        <taxon>Pentapetalae</taxon>
        <taxon>rosids</taxon>
        <taxon>fabids</taxon>
        <taxon>Fabales</taxon>
        <taxon>Fabaceae</taxon>
        <taxon>Papilionoideae</taxon>
        <taxon>50 kb inversion clade</taxon>
        <taxon>NPAAA clade</taxon>
        <taxon>indigoferoid/millettioid clade</taxon>
        <taxon>Phaseoleae</taxon>
        <taxon>Psophocarpus</taxon>
    </lineage>
</organism>
<evidence type="ECO:0000313" key="3">
    <source>
        <dbReference type="Proteomes" id="UP001386955"/>
    </source>
</evidence>
<gene>
    <name evidence="2" type="ORF">VNO78_17519</name>
</gene>
<keyword evidence="3" id="KW-1185">Reference proteome</keyword>
<reference evidence="2 3" key="1">
    <citation type="submission" date="2024-01" db="EMBL/GenBank/DDBJ databases">
        <title>The genomes of 5 underutilized Papilionoideae crops provide insights into root nodulation and disease resistanc.</title>
        <authorList>
            <person name="Jiang F."/>
        </authorList>
    </citation>
    <scope>NUCLEOTIDE SEQUENCE [LARGE SCALE GENOMIC DNA]</scope>
    <source>
        <strain evidence="2">DUOXIRENSHENG_FW03</strain>
        <tissue evidence="2">Leaves</tissue>
    </source>
</reference>